<evidence type="ECO:0000313" key="3">
    <source>
        <dbReference type="Proteomes" id="UP001597387"/>
    </source>
</evidence>
<dbReference type="InterPro" id="IPR031165">
    <property type="entry name" value="GNAT_YJDJ"/>
</dbReference>
<dbReference type="RefSeq" id="WP_255902972.1">
    <property type="nucleotide sequence ID" value="NZ_JAFMZO010000003.1"/>
</dbReference>
<comment type="caution">
    <text evidence="2">The sequence shown here is derived from an EMBL/GenBank/DDBJ whole genome shotgun (WGS) entry which is preliminary data.</text>
</comment>
<feature type="domain" description="N-acetyltransferase" evidence="1">
    <location>
        <begin position="9"/>
        <end position="94"/>
    </location>
</feature>
<sequence length="98" mass="11655">MKYEEIALTDNNEQHSFELWVEGKRSFIDYKRKGDTLYLLHTEVPKELEGKGIAAALVEKTLRHLEEHQLKLVPLCAYVQSYLKRHSEWNRLVEKKED</sequence>
<dbReference type="EMBL" id="JBHUHZ010000001">
    <property type="protein sequence ID" value="MFD2162754.1"/>
    <property type="molecule type" value="Genomic_DNA"/>
</dbReference>
<name>A0ABW4ZL11_9SPHI</name>
<reference evidence="3" key="1">
    <citation type="journal article" date="2019" name="Int. J. Syst. Evol. Microbiol.">
        <title>The Global Catalogue of Microorganisms (GCM) 10K type strain sequencing project: providing services to taxonomists for standard genome sequencing and annotation.</title>
        <authorList>
            <consortium name="The Broad Institute Genomics Platform"/>
            <consortium name="The Broad Institute Genome Sequencing Center for Infectious Disease"/>
            <person name="Wu L."/>
            <person name="Ma J."/>
        </authorList>
    </citation>
    <scope>NUCLEOTIDE SEQUENCE [LARGE SCALE GENOMIC DNA]</scope>
    <source>
        <strain evidence="3">KCTC 42217</strain>
    </source>
</reference>
<dbReference type="InterPro" id="IPR045057">
    <property type="entry name" value="Gcn5-rel_NAT"/>
</dbReference>
<organism evidence="2 3">
    <name type="scientific">Paradesertivirga mongoliensis</name>
    <dbReference type="NCBI Taxonomy" id="2100740"/>
    <lineage>
        <taxon>Bacteria</taxon>
        <taxon>Pseudomonadati</taxon>
        <taxon>Bacteroidota</taxon>
        <taxon>Sphingobacteriia</taxon>
        <taxon>Sphingobacteriales</taxon>
        <taxon>Sphingobacteriaceae</taxon>
        <taxon>Paradesertivirga</taxon>
    </lineage>
</organism>
<evidence type="ECO:0000313" key="2">
    <source>
        <dbReference type="EMBL" id="MFD2162754.1"/>
    </source>
</evidence>
<protein>
    <submittedName>
        <fullName evidence="2">GNAT family N-acetyltransferase</fullName>
        <ecNumber evidence="2">2.3.1.-</ecNumber>
    </submittedName>
</protein>
<gene>
    <name evidence="2" type="ORF">ACFSJU_10155</name>
</gene>
<accession>A0ABW4ZL11</accession>
<dbReference type="Proteomes" id="UP001597387">
    <property type="component" value="Unassembled WGS sequence"/>
</dbReference>
<dbReference type="SUPFAM" id="SSF55729">
    <property type="entry name" value="Acyl-CoA N-acyltransferases (Nat)"/>
    <property type="match status" value="1"/>
</dbReference>
<dbReference type="PANTHER" id="PTHR31435:SF10">
    <property type="entry name" value="BSR4717 PROTEIN"/>
    <property type="match status" value="1"/>
</dbReference>
<keyword evidence="2" id="KW-0012">Acyltransferase</keyword>
<dbReference type="PROSITE" id="PS51729">
    <property type="entry name" value="GNAT_YJDJ"/>
    <property type="match status" value="1"/>
</dbReference>
<dbReference type="InterPro" id="IPR016181">
    <property type="entry name" value="Acyl_CoA_acyltransferase"/>
</dbReference>
<dbReference type="PANTHER" id="PTHR31435">
    <property type="entry name" value="PROTEIN NATD1"/>
    <property type="match status" value="1"/>
</dbReference>
<proteinExistence type="predicted"/>
<keyword evidence="3" id="KW-1185">Reference proteome</keyword>
<evidence type="ECO:0000259" key="1">
    <source>
        <dbReference type="PROSITE" id="PS51729"/>
    </source>
</evidence>
<dbReference type="Pfam" id="PF14542">
    <property type="entry name" value="Acetyltransf_CG"/>
    <property type="match status" value="1"/>
</dbReference>
<dbReference type="EC" id="2.3.1.-" evidence="2"/>
<dbReference type="Gene3D" id="3.40.630.30">
    <property type="match status" value="1"/>
</dbReference>
<keyword evidence="2" id="KW-0808">Transferase</keyword>
<dbReference type="GO" id="GO:0016746">
    <property type="term" value="F:acyltransferase activity"/>
    <property type="evidence" value="ECO:0007669"/>
    <property type="project" value="UniProtKB-KW"/>
</dbReference>